<dbReference type="FunFam" id="3.40.50.450:FF:000001">
    <property type="entry name" value="ATP-dependent 6-phosphofructokinase"/>
    <property type="match status" value="1"/>
</dbReference>
<comment type="subunit">
    <text evidence="15">Homotetramer.</text>
</comment>
<dbReference type="GO" id="GO:0005945">
    <property type="term" value="C:6-phosphofructokinase complex"/>
    <property type="evidence" value="ECO:0007669"/>
    <property type="project" value="TreeGrafter"/>
</dbReference>
<dbReference type="InterPro" id="IPR022953">
    <property type="entry name" value="ATP_PFK"/>
</dbReference>
<dbReference type="GO" id="GO:0048029">
    <property type="term" value="F:monosaccharide binding"/>
    <property type="evidence" value="ECO:0007669"/>
    <property type="project" value="TreeGrafter"/>
</dbReference>
<feature type="binding site" evidence="15">
    <location>
        <begin position="72"/>
        <end position="73"/>
    </location>
    <ligand>
        <name>ATP</name>
        <dbReference type="ChEBI" id="CHEBI:30616"/>
    </ligand>
</feature>
<dbReference type="Pfam" id="PF00365">
    <property type="entry name" value="PFK"/>
    <property type="match status" value="1"/>
</dbReference>
<feature type="binding site" evidence="15">
    <location>
        <position position="103"/>
    </location>
    <ligand>
        <name>Mg(2+)</name>
        <dbReference type="ChEBI" id="CHEBI:18420"/>
        <note>catalytic</note>
    </ligand>
</feature>
<dbReference type="GO" id="GO:0016208">
    <property type="term" value="F:AMP binding"/>
    <property type="evidence" value="ECO:0007669"/>
    <property type="project" value="TreeGrafter"/>
</dbReference>
<accession>H1D0D0</accession>
<organism evidence="17 18">
    <name type="scientific">Dialister succinatiphilus YIT 11850</name>
    <dbReference type="NCBI Taxonomy" id="742743"/>
    <lineage>
        <taxon>Bacteria</taxon>
        <taxon>Bacillati</taxon>
        <taxon>Bacillota</taxon>
        <taxon>Negativicutes</taxon>
        <taxon>Veillonellales</taxon>
        <taxon>Veillonellaceae</taxon>
        <taxon>Dialister</taxon>
    </lineage>
</organism>
<dbReference type="InterPro" id="IPR012003">
    <property type="entry name" value="ATP_PFK_prok-type"/>
</dbReference>
<dbReference type="EMBL" id="ADLT01000032">
    <property type="protein sequence ID" value="EHO63009.1"/>
    <property type="molecule type" value="Genomic_DNA"/>
</dbReference>
<keyword evidence="10 15" id="KW-0418">Kinase</keyword>
<evidence type="ECO:0000256" key="3">
    <source>
        <dbReference type="ARBA" id="ARBA00004496"/>
    </source>
</evidence>
<evidence type="ECO:0000256" key="2">
    <source>
        <dbReference type="ARBA" id="ARBA00002659"/>
    </source>
</evidence>
<comment type="similarity">
    <text evidence="15">Belongs to the phosphofructokinase type A (PFKA) family. ATP-dependent PFK group I subfamily. Prokaryotic clade 'B1' sub-subfamily.</text>
</comment>
<comment type="function">
    <text evidence="2 15">Catalyzes the phosphorylation of D-fructose 6-phosphate to fructose 1,6-bisphosphate by ATP, the first committing step of glycolysis.</text>
</comment>
<keyword evidence="12 15" id="KW-0460">Magnesium</keyword>
<dbReference type="NCBIfam" id="NF002872">
    <property type="entry name" value="PRK03202.1"/>
    <property type="match status" value="1"/>
</dbReference>
<keyword evidence="13 15" id="KW-0324">Glycolysis</keyword>
<dbReference type="GO" id="GO:0070095">
    <property type="term" value="F:fructose-6-phosphate binding"/>
    <property type="evidence" value="ECO:0007669"/>
    <property type="project" value="TreeGrafter"/>
</dbReference>
<dbReference type="AlphaFoldDB" id="H1D0D0"/>
<dbReference type="PIRSF" id="PIRSF000532">
    <property type="entry name" value="ATP_PFK_prok"/>
    <property type="match status" value="1"/>
</dbReference>
<evidence type="ECO:0000256" key="4">
    <source>
        <dbReference type="ARBA" id="ARBA00004679"/>
    </source>
</evidence>
<dbReference type="PATRIC" id="fig|742743.3.peg.1086"/>
<feature type="binding site" description="in other chain" evidence="15">
    <location>
        <begin position="125"/>
        <end position="127"/>
    </location>
    <ligand>
        <name>substrate</name>
        <note>ligand shared between dimeric partners</note>
    </ligand>
</feature>
<evidence type="ECO:0000256" key="7">
    <source>
        <dbReference type="ARBA" id="ARBA00022679"/>
    </source>
</evidence>
<keyword evidence="6 15" id="KW-0021">Allosteric enzyme</keyword>
<dbReference type="FunFam" id="3.40.50.460:FF:000002">
    <property type="entry name" value="ATP-dependent 6-phosphofructokinase"/>
    <property type="match status" value="1"/>
</dbReference>
<dbReference type="STRING" id="742743.HMPREF9453_01068"/>
<gene>
    <name evidence="15" type="primary">pfkA</name>
    <name evidence="17" type="ORF">HMPREF9453_01068</name>
</gene>
<keyword evidence="8 15" id="KW-0479">Metal-binding</keyword>
<dbReference type="OrthoDB" id="9802503at2"/>
<sequence length="331" mass="35052">MDKLAVLTSGGDAPGMNAAVRSVVRTALYWGKEIYGIYRGYAGLLEDDMISMNSSSVSGIVLHGGTMLKTARCKAFFEEENQKKAAQILRKRGIGGLIVIGGDGSIQGAEKLSRLGIPTVTLPGTIDNDMHGTDETIGHDTAVNAVVSAVSRIRDTASAHNRAAIIEVMGRFAGNIALDAGLASGAEYILVPEVPFSREKLARSLKLQMEAGRTNSIIICAEGADDGRALSEWLTERTDIDICTTILGFIQRGGQPTARDGILGSTLGAAAVKALLEGETGALAGMHRGEVRIISYEEAKKEKEPFKQKLYELSVMLGAAQSSGDIRETGL</sequence>
<dbReference type="PANTHER" id="PTHR13697">
    <property type="entry name" value="PHOSPHOFRUCTOKINASE"/>
    <property type="match status" value="1"/>
</dbReference>
<keyword evidence="7 15" id="KW-0808">Transferase</keyword>
<feature type="binding site" description="in other chain" evidence="15">
    <location>
        <position position="222"/>
    </location>
    <ligand>
        <name>substrate</name>
        <note>ligand shared between dimeric partners</note>
    </ligand>
</feature>
<comment type="catalytic activity">
    <reaction evidence="14 15">
        <text>beta-D-fructose 6-phosphate + ATP = beta-D-fructose 1,6-bisphosphate + ADP + H(+)</text>
        <dbReference type="Rhea" id="RHEA:16109"/>
        <dbReference type="ChEBI" id="CHEBI:15378"/>
        <dbReference type="ChEBI" id="CHEBI:30616"/>
        <dbReference type="ChEBI" id="CHEBI:32966"/>
        <dbReference type="ChEBI" id="CHEBI:57634"/>
        <dbReference type="ChEBI" id="CHEBI:456216"/>
        <dbReference type="EC" id="2.7.1.11"/>
    </reaction>
</comment>
<evidence type="ECO:0000313" key="17">
    <source>
        <dbReference type="EMBL" id="EHO63009.1"/>
    </source>
</evidence>
<keyword evidence="5 15" id="KW-0963">Cytoplasm</keyword>
<dbReference type="Gene3D" id="3.40.50.460">
    <property type="entry name" value="Phosphofructokinase domain"/>
    <property type="match status" value="1"/>
</dbReference>
<evidence type="ECO:0000313" key="18">
    <source>
        <dbReference type="Proteomes" id="UP000003277"/>
    </source>
</evidence>
<feature type="binding site" description="in other chain" evidence="15">
    <location>
        <begin position="185"/>
        <end position="187"/>
    </location>
    <ligand>
        <name>ADP</name>
        <dbReference type="ChEBI" id="CHEBI:456216"/>
        <note>allosteric activator; ligand shared between dimeric partners</note>
    </ligand>
</feature>
<feature type="binding site" evidence="15">
    <location>
        <begin position="102"/>
        <end position="105"/>
    </location>
    <ligand>
        <name>ATP</name>
        <dbReference type="ChEBI" id="CHEBI:30616"/>
    </ligand>
</feature>
<dbReference type="Gene3D" id="3.40.50.450">
    <property type="match status" value="1"/>
</dbReference>
<evidence type="ECO:0000256" key="12">
    <source>
        <dbReference type="ARBA" id="ARBA00022842"/>
    </source>
</evidence>
<dbReference type="GeneID" id="98911247"/>
<comment type="cofactor">
    <cofactor evidence="1 15">
        <name>Mg(2+)</name>
        <dbReference type="ChEBI" id="CHEBI:18420"/>
    </cofactor>
</comment>
<dbReference type="GO" id="GO:0042802">
    <property type="term" value="F:identical protein binding"/>
    <property type="evidence" value="ECO:0007669"/>
    <property type="project" value="TreeGrafter"/>
</dbReference>
<comment type="pathway">
    <text evidence="4 15">Carbohydrate degradation; glycolysis; D-glyceraldehyde 3-phosphate and glycerone phosphate from D-glucose: step 3/4.</text>
</comment>
<comment type="caution">
    <text evidence="15">Lacks conserved residue(s) required for the propagation of feature annotation.</text>
</comment>
<dbReference type="eggNOG" id="COG0205">
    <property type="taxonomic scope" value="Bacteria"/>
</dbReference>
<feature type="domain" description="Phosphofructokinase" evidence="16">
    <location>
        <begin position="3"/>
        <end position="275"/>
    </location>
</feature>
<reference evidence="17 18" key="1">
    <citation type="submission" date="2011-11" db="EMBL/GenBank/DDBJ databases">
        <title>The Genome Sequence of Dialister succinatiphilus YIT 11850.</title>
        <authorList>
            <consortium name="The Broad Institute Genome Sequencing Platform"/>
            <person name="Earl A."/>
            <person name="Ward D."/>
            <person name="Feldgarden M."/>
            <person name="Gevers D."/>
            <person name="Morotomi M."/>
            <person name="Young S.K."/>
            <person name="Zeng Q."/>
            <person name="Gargeya S."/>
            <person name="Fitzgerald M."/>
            <person name="Haas B."/>
            <person name="Abouelleil A."/>
            <person name="Alvarado L."/>
            <person name="Arachchi H.M."/>
            <person name="Berlin A."/>
            <person name="Brown A."/>
            <person name="Chapman S.B."/>
            <person name="Dunbar C."/>
            <person name="Gearin G."/>
            <person name="Goldberg J."/>
            <person name="Griggs A."/>
            <person name="Gujja S."/>
            <person name="Heiman D."/>
            <person name="Howarth C."/>
            <person name="Lui A."/>
            <person name="MacDonald P.J.P."/>
            <person name="Montmayeur A."/>
            <person name="Murphy C."/>
            <person name="Neiman D."/>
            <person name="Pearson M."/>
            <person name="Priest M."/>
            <person name="Roberts A."/>
            <person name="Saif S."/>
            <person name="Shea T."/>
            <person name="Sisk P."/>
            <person name="Stolte C."/>
            <person name="Sykes S."/>
            <person name="Wortman J."/>
            <person name="Nusbaum C."/>
            <person name="Birren B."/>
        </authorList>
    </citation>
    <scope>NUCLEOTIDE SEQUENCE [LARGE SCALE GENOMIC DNA]</scope>
    <source>
        <strain evidence="17 18">YIT 11850</strain>
    </source>
</reference>
<keyword evidence="18" id="KW-1185">Reference proteome</keyword>
<dbReference type="PANTHER" id="PTHR13697:SF4">
    <property type="entry name" value="ATP-DEPENDENT 6-PHOSPHOFRUCTOKINASE"/>
    <property type="match status" value="1"/>
</dbReference>
<evidence type="ECO:0000256" key="15">
    <source>
        <dbReference type="HAMAP-Rule" id="MF_00339"/>
    </source>
</evidence>
<feature type="binding site" evidence="15">
    <location>
        <position position="162"/>
    </location>
    <ligand>
        <name>substrate</name>
        <note>ligand shared between dimeric partners</note>
    </ligand>
</feature>
<dbReference type="SUPFAM" id="SSF53784">
    <property type="entry name" value="Phosphofructokinase"/>
    <property type="match status" value="1"/>
</dbReference>
<evidence type="ECO:0000256" key="8">
    <source>
        <dbReference type="ARBA" id="ARBA00022723"/>
    </source>
</evidence>
<dbReference type="Proteomes" id="UP000003277">
    <property type="component" value="Unassembled WGS sequence"/>
</dbReference>
<feature type="binding site" description="in other chain" evidence="15">
    <location>
        <position position="154"/>
    </location>
    <ligand>
        <name>ADP</name>
        <dbReference type="ChEBI" id="CHEBI:456216"/>
        <note>allosteric activator; ligand shared between dimeric partners</note>
    </ligand>
</feature>
<proteinExistence type="inferred from homology"/>
<dbReference type="InterPro" id="IPR000023">
    <property type="entry name" value="Phosphofructokinase_dom"/>
</dbReference>
<dbReference type="InterPro" id="IPR035966">
    <property type="entry name" value="PKF_sf"/>
</dbReference>
<evidence type="ECO:0000256" key="10">
    <source>
        <dbReference type="ARBA" id="ARBA00022777"/>
    </source>
</evidence>
<dbReference type="GO" id="GO:0030388">
    <property type="term" value="P:fructose 1,6-bisphosphate metabolic process"/>
    <property type="evidence" value="ECO:0007669"/>
    <property type="project" value="TreeGrafter"/>
</dbReference>
<evidence type="ECO:0000256" key="14">
    <source>
        <dbReference type="ARBA" id="ARBA00048070"/>
    </source>
</evidence>
<evidence type="ECO:0000259" key="16">
    <source>
        <dbReference type="Pfam" id="PF00365"/>
    </source>
</evidence>
<keyword evidence="11 15" id="KW-0067">ATP-binding</keyword>
<evidence type="ECO:0000256" key="11">
    <source>
        <dbReference type="ARBA" id="ARBA00022840"/>
    </source>
</evidence>
<dbReference type="InterPro" id="IPR012828">
    <property type="entry name" value="PFKA_ATP_prok"/>
</dbReference>
<keyword evidence="9 15" id="KW-0547">Nucleotide-binding</keyword>
<evidence type="ECO:0000256" key="5">
    <source>
        <dbReference type="ARBA" id="ARBA00022490"/>
    </source>
</evidence>
<dbReference type="GO" id="GO:0003872">
    <property type="term" value="F:6-phosphofructokinase activity"/>
    <property type="evidence" value="ECO:0007669"/>
    <property type="project" value="UniProtKB-UniRule"/>
</dbReference>
<evidence type="ECO:0000256" key="1">
    <source>
        <dbReference type="ARBA" id="ARBA00001946"/>
    </source>
</evidence>
<dbReference type="UniPathway" id="UPA00109">
    <property type="reaction ID" value="UER00182"/>
</dbReference>
<name>H1D0D0_9FIRM</name>
<feature type="binding site" evidence="15">
    <location>
        <position position="11"/>
    </location>
    <ligand>
        <name>ATP</name>
        <dbReference type="ChEBI" id="CHEBI:30616"/>
    </ligand>
</feature>
<comment type="caution">
    <text evidence="17">The sequence shown here is derived from an EMBL/GenBank/DDBJ whole genome shotgun (WGS) entry which is preliminary data.</text>
</comment>
<dbReference type="GO" id="GO:0006002">
    <property type="term" value="P:fructose 6-phosphate metabolic process"/>
    <property type="evidence" value="ECO:0007669"/>
    <property type="project" value="InterPro"/>
</dbReference>
<evidence type="ECO:0000256" key="6">
    <source>
        <dbReference type="ARBA" id="ARBA00022533"/>
    </source>
</evidence>
<comment type="activity regulation">
    <text evidence="15">Allosterically activated by ADP and other diphosphonucleosides, and allosterically inhibited by phosphoenolpyruvate.</text>
</comment>
<dbReference type="HOGENOM" id="CLU_020655_0_1_9"/>
<dbReference type="HAMAP" id="MF_00339">
    <property type="entry name" value="Phosphofructokinase_I_B1"/>
    <property type="match status" value="1"/>
</dbReference>
<dbReference type="GO" id="GO:0061621">
    <property type="term" value="P:canonical glycolysis"/>
    <property type="evidence" value="ECO:0007669"/>
    <property type="project" value="TreeGrafter"/>
</dbReference>
<evidence type="ECO:0000256" key="13">
    <source>
        <dbReference type="ARBA" id="ARBA00023152"/>
    </source>
</evidence>
<dbReference type="PRINTS" id="PR00476">
    <property type="entry name" value="PHFRCTKINASE"/>
</dbReference>
<protein>
    <recommendedName>
        <fullName evidence="15">ATP-dependent 6-phosphofructokinase</fullName>
        <shortName evidence="15">ATP-PFK</shortName>
        <shortName evidence="15">Phosphofructokinase</shortName>
        <ecNumber evidence="15">2.7.1.11</ecNumber>
    </recommendedName>
    <alternativeName>
        <fullName evidence="15">Phosphohexokinase</fullName>
    </alternativeName>
</protein>
<dbReference type="RefSeq" id="WP_008859563.1">
    <property type="nucleotide sequence ID" value="NZ_JH591188.1"/>
</dbReference>
<evidence type="ECO:0000256" key="9">
    <source>
        <dbReference type="ARBA" id="ARBA00022741"/>
    </source>
</evidence>
<feature type="active site" description="Proton acceptor" evidence="15">
    <location>
        <position position="127"/>
    </location>
</feature>
<feature type="binding site" description="in other chain" evidence="15">
    <location>
        <begin position="169"/>
        <end position="171"/>
    </location>
    <ligand>
        <name>substrate</name>
        <note>ligand shared between dimeric partners</note>
    </ligand>
</feature>
<dbReference type="GO" id="GO:0005524">
    <property type="term" value="F:ATP binding"/>
    <property type="evidence" value="ECO:0007669"/>
    <property type="project" value="UniProtKB-KW"/>
</dbReference>
<dbReference type="EC" id="2.7.1.11" evidence="15"/>
<feature type="binding site" evidence="15">
    <location>
        <begin position="21"/>
        <end position="25"/>
    </location>
    <ligand>
        <name>ADP</name>
        <dbReference type="ChEBI" id="CHEBI:456216"/>
        <note>allosteric activator; ligand shared between dimeric partners</note>
    </ligand>
</feature>
<dbReference type="GO" id="GO:0046872">
    <property type="term" value="F:metal ion binding"/>
    <property type="evidence" value="ECO:0007669"/>
    <property type="project" value="UniProtKB-KW"/>
</dbReference>
<comment type="subcellular location">
    <subcellularLocation>
        <location evidence="3 15">Cytoplasm</location>
    </subcellularLocation>
</comment>